<sequence>MKAQQKVVIHNSGNTMYASPIASVDSIKLDNTYSKFKLSGQTNTLDIRKNVIDSLTFTNNAVNLDKIYIIYNGTDNATIINPYSASGVTITATGGTVAVTSTSTTSNLEYNLLGASTSGSLTMSSTSPAKFVLNNLNLTNAAGPAIIVTGAQTNTFSLQAGTTSSLTDGSTNTKNGALQTDGKIIFTGTGNLNINGVKKHGVSTSKDIEIQNGTITITGAASDGLHSEGFTMSNGTLIITAVGDAVDAGDAAVSISGGSITSTLASPDVKGIKTGSNTINISSGTINLILTGAQSKAISAKGNITISGGNITANLSGAAVLTASGTGFDPSYSTAIKTDGVLTVSDATINLTLASTANGGKGISTGKEININSGSITISTAGNGAAYTNTTGVADSYSSSAISSDTDINILGGTLILTNSGTASKGIKADGNVTISGGNTTVNLSGATLLNASGSGFDPSYPTGIKADGKVTISSGTVTVTGTTTATGTKGISADADIEISGGTINITTAGAGAKYTNATGATDSYSSAAISGDANVIISGGSLTTNSSGIAGKGIKSDGQVTIGTATGNPTLKITTTGARLLVSGTDYSHPKTLVAAKAIVINNGNNTFTSTDDGIHSDVSVTINGGTNTVSAISATSGVGEGVEAPLITFAGGVNNITASNDGINATYGTVSGGTEGNDGSHLYITGGINIVTGSDAIDSNGNITISGGTTIVNGPTSQPEEGIDYNGTFLMNGGTLISAGSNANMTKAMGTASSQVSMYIKSSAQLAATSLLHIENAAGTEMVTFKPKNAVYYFHFSSPNLAKSTQYKIYFGGSYTGGSFVGGATAWGLYTGGTYSTTGATLKSTTTTSASATVNTISF</sequence>
<name>A0A085BE93_9FLAO</name>
<reference evidence="1 2" key="1">
    <citation type="submission" date="2014-07" db="EMBL/GenBank/DDBJ databases">
        <title>Epilithonimonas lactis LMG 22401 Genome.</title>
        <authorList>
            <person name="Pipes S.E."/>
            <person name="Stropko S.J."/>
        </authorList>
    </citation>
    <scope>NUCLEOTIDE SEQUENCE [LARGE SCALE GENOMIC DNA]</scope>
    <source>
        <strain evidence="1 2">LMG 24401</strain>
    </source>
</reference>
<accession>A0A085BE93</accession>
<dbReference type="STRING" id="421072.SAMN04488097_0093"/>
<organism evidence="1 2">
    <name type="scientific">Epilithonimonas lactis</name>
    <dbReference type="NCBI Taxonomy" id="421072"/>
    <lineage>
        <taxon>Bacteria</taxon>
        <taxon>Pseudomonadati</taxon>
        <taxon>Bacteroidota</taxon>
        <taxon>Flavobacteriia</taxon>
        <taxon>Flavobacteriales</taxon>
        <taxon>Weeksellaceae</taxon>
        <taxon>Chryseobacterium group</taxon>
        <taxon>Epilithonimonas</taxon>
    </lineage>
</organism>
<keyword evidence="2" id="KW-1185">Reference proteome</keyword>
<comment type="caution">
    <text evidence="1">The sequence shown here is derived from an EMBL/GenBank/DDBJ whole genome shotgun (WGS) entry which is preliminary data.</text>
</comment>
<dbReference type="Proteomes" id="UP000028623">
    <property type="component" value="Unassembled WGS sequence"/>
</dbReference>
<evidence type="ECO:0008006" key="3">
    <source>
        <dbReference type="Google" id="ProtNLM"/>
    </source>
</evidence>
<protein>
    <recommendedName>
        <fullName evidence="3">Carbohydrate-binding domain-containing protein</fullName>
    </recommendedName>
</protein>
<dbReference type="eggNOG" id="ENOG502Z8AD">
    <property type="taxonomic scope" value="Bacteria"/>
</dbReference>
<dbReference type="EMBL" id="JPLY01000004">
    <property type="protein sequence ID" value="KFC20788.1"/>
    <property type="molecule type" value="Genomic_DNA"/>
</dbReference>
<evidence type="ECO:0000313" key="1">
    <source>
        <dbReference type="EMBL" id="KFC20788.1"/>
    </source>
</evidence>
<dbReference type="InterPro" id="IPR025584">
    <property type="entry name" value="Cthe_2159"/>
</dbReference>
<evidence type="ECO:0000313" key="2">
    <source>
        <dbReference type="Proteomes" id="UP000028623"/>
    </source>
</evidence>
<proteinExistence type="predicted"/>
<gene>
    <name evidence="1" type="ORF">IO89_11110</name>
</gene>
<dbReference type="AlphaFoldDB" id="A0A085BE93"/>
<dbReference type="Pfam" id="PF14262">
    <property type="entry name" value="Cthe_2159"/>
    <property type="match status" value="2"/>
</dbReference>